<evidence type="ECO:0000313" key="3">
    <source>
        <dbReference type="Proteomes" id="UP000548304"/>
    </source>
</evidence>
<keyword evidence="2" id="KW-0378">Hydrolase</keyword>
<dbReference type="AlphaFoldDB" id="A0A852Z4Z8"/>
<dbReference type="GO" id="GO:0016787">
    <property type="term" value="F:hydrolase activity"/>
    <property type="evidence" value="ECO:0007669"/>
    <property type="project" value="UniProtKB-KW"/>
</dbReference>
<comment type="caution">
    <text evidence="2">The sequence shown here is derived from an EMBL/GenBank/DDBJ whole genome shotgun (WGS) entry which is preliminary data.</text>
</comment>
<evidence type="ECO:0000313" key="2">
    <source>
        <dbReference type="EMBL" id="NYH81092.1"/>
    </source>
</evidence>
<dbReference type="SUPFAM" id="SSF53474">
    <property type="entry name" value="alpha/beta-Hydrolases"/>
    <property type="match status" value="1"/>
</dbReference>
<reference evidence="2 3" key="1">
    <citation type="submission" date="2020-07" db="EMBL/GenBank/DDBJ databases">
        <title>Genomic Encyclopedia of Type Strains, Phase III (KMG-III): the genomes of soil and plant-associated and newly described type strains.</title>
        <authorList>
            <person name="Whitman W."/>
        </authorList>
    </citation>
    <scope>NUCLEOTIDE SEQUENCE [LARGE SCALE GENOMIC DNA]</scope>
    <source>
        <strain evidence="2 3">CECT 8576</strain>
    </source>
</reference>
<organism evidence="2 3">
    <name type="scientific">Actinopolyspora biskrensis</name>
    <dbReference type="NCBI Taxonomy" id="1470178"/>
    <lineage>
        <taxon>Bacteria</taxon>
        <taxon>Bacillati</taxon>
        <taxon>Actinomycetota</taxon>
        <taxon>Actinomycetes</taxon>
        <taxon>Actinopolysporales</taxon>
        <taxon>Actinopolysporaceae</taxon>
        <taxon>Actinopolyspora</taxon>
    </lineage>
</organism>
<dbReference type="Pfam" id="PF20408">
    <property type="entry name" value="Abhydrolase_11"/>
    <property type="match status" value="1"/>
</dbReference>
<dbReference type="InterPro" id="IPR029058">
    <property type="entry name" value="AB_hydrolase_fold"/>
</dbReference>
<gene>
    <name evidence="2" type="ORF">FHR84_004466</name>
</gene>
<dbReference type="Proteomes" id="UP000548304">
    <property type="component" value="Unassembled WGS sequence"/>
</dbReference>
<keyword evidence="3" id="KW-1185">Reference proteome</keyword>
<evidence type="ECO:0000259" key="1">
    <source>
        <dbReference type="Pfam" id="PF20408"/>
    </source>
</evidence>
<dbReference type="Gene3D" id="3.40.50.1820">
    <property type="entry name" value="alpha/beta hydrolase"/>
    <property type="match status" value="1"/>
</dbReference>
<feature type="domain" description="KANL3/Tex30 alpha/beta hydrolase-like" evidence="1">
    <location>
        <begin position="76"/>
        <end position="150"/>
    </location>
</feature>
<accession>A0A852Z4Z8</accession>
<protein>
    <submittedName>
        <fullName evidence="2">Dienelactone hydrolase</fullName>
    </submittedName>
</protein>
<dbReference type="EMBL" id="JACBYW010000012">
    <property type="protein sequence ID" value="NYH81092.1"/>
    <property type="molecule type" value="Genomic_DNA"/>
</dbReference>
<sequence>MVLVLHGGRSRSVEPVKPWRLAYLRTWWLALRIRRTARAIPDVGVWLLRNRVRGWNEPTRDPLVDAHWALAEIRSRYPGTNVVLIGHSMGGRAALLLAAEPEVSGVCALAPWIAASDPWEHLENTVVLLAHGDRDRTTSATASKDYAHKAGLAGHDVRFRTLPGCGHAMLRHHRRWDNLVRDFVTGLLRSPAHESGTESSPE</sequence>
<dbReference type="InterPro" id="IPR046879">
    <property type="entry name" value="KANL3/Tex30_Abhydrolase"/>
</dbReference>
<name>A0A852Z4Z8_9ACTN</name>
<dbReference type="RefSeq" id="WP_179537383.1">
    <property type="nucleotide sequence ID" value="NZ_JACBYW010000012.1"/>
</dbReference>
<proteinExistence type="predicted"/>